<dbReference type="SUPFAM" id="SSF50998">
    <property type="entry name" value="Quinoprotein alcohol dehydrogenase-like"/>
    <property type="match status" value="1"/>
</dbReference>
<dbReference type="SUPFAM" id="SSF141868">
    <property type="entry name" value="EAL domain-like"/>
    <property type="match status" value="1"/>
</dbReference>
<dbReference type="InterPro" id="IPR000160">
    <property type="entry name" value="GGDEF_dom"/>
</dbReference>
<dbReference type="Gene3D" id="2.130.10.10">
    <property type="entry name" value="YVTN repeat-like/Quinoprotein amine dehydrogenase"/>
    <property type="match status" value="3"/>
</dbReference>
<dbReference type="OrthoDB" id="9813903at2"/>
<dbReference type="InterPro" id="IPR013783">
    <property type="entry name" value="Ig-like_fold"/>
</dbReference>
<feature type="domain" description="EAL" evidence="2">
    <location>
        <begin position="1234"/>
        <end position="1487"/>
    </location>
</feature>
<dbReference type="RefSeq" id="WP_142893484.1">
    <property type="nucleotide sequence ID" value="NZ_ML660163.1"/>
</dbReference>
<dbReference type="CDD" id="cd00130">
    <property type="entry name" value="PAS"/>
    <property type="match status" value="1"/>
</dbReference>
<dbReference type="PANTHER" id="PTHR44757:SF2">
    <property type="entry name" value="BIOFILM ARCHITECTURE MAINTENANCE PROTEIN MBAA"/>
    <property type="match status" value="1"/>
</dbReference>
<comment type="caution">
    <text evidence="4">The sequence shown here is derived from an EMBL/GenBank/DDBJ whole genome shotgun (WGS) entry which is preliminary data.</text>
</comment>
<dbReference type="PANTHER" id="PTHR44757">
    <property type="entry name" value="DIGUANYLATE CYCLASE DGCP"/>
    <property type="match status" value="1"/>
</dbReference>
<reference evidence="4 5" key="1">
    <citation type="submission" date="2019-07" db="EMBL/GenBank/DDBJ databases">
        <title>Draft genome for Aliikangiella sp. M105.</title>
        <authorList>
            <person name="Wang G."/>
        </authorList>
    </citation>
    <scope>NUCLEOTIDE SEQUENCE [LARGE SCALE GENOMIC DNA]</scope>
    <source>
        <strain evidence="4 5">M105</strain>
    </source>
</reference>
<feature type="coiled-coil region" evidence="1">
    <location>
        <begin position="798"/>
        <end position="825"/>
    </location>
</feature>
<accession>A0A545UEK8</accession>
<dbReference type="Pfam" id="PF00990">
    <property type="entry name" value="GGDEF"/>
    <property type="match status" value="1"/>
</dbReference>
<evidence type="ECO:0000259" key="2">
    <source>
        <dbReference type="PROSITE" id="PS50883"/>
    </source>
</evidence>
<dbReference type="InterPro" id="IPR000014">
    <property type="entry name" value="PAS"/>
</dbReference>
<dbReference type="NCBIfam" id="TIGR00254">
    <property type="entry name" value="GGDEF"/>
    <property type="match status" value="1"/>
</dbReference>
<dbReference type="InterPro" id="IPR011110">
    <property type="entry name" value="Reg_prop"/>
</dbReference>
<feature type="domain" description="GGDEF" evidence="3">
    <location>
        <begin position="1094"/>
        <end position="1225"/>
    </location>
</feature>
<dbReference type="Gene3D" id="3.30.70.270">
    <property type="match status" value="1"/>
</dbReference>
<dbReference type="Proteomes" id="UP000315439">
    <property type="component" value="Unassembled WGS sequence"/>
</dbReference>
<proteinExistence type="predicted"/>
<dbReference type="InterPro" id="IPR015943">
    <property type="entry name" value="WD40/YVTN_repeat-like_dom_sf"/>
</dbReference>
<dbReference type="CDD" id="cd01948">
    <property type="entry name" value="EAL"/>
    <property type="match status" value="1"/>
</dbReference>
<dbReference type="InterPro" id="IPR052155">
    <property type="entry name" value="Biofilm_reg_signaling"/>
</dbReference>
<dbReference type="Pfam" id="PF00563">
    <property type="entry name" value="EAL"/>
    <property type="match status" value="1"/>
</dbReference>
<keyword evidence="5" id="KW-1185">Reference proteome</keyword>
<dbReference type="Gene3D" id="3.30.450.20">
    <property type="entry name" value="PAS domain"/>
    <property type="match status" value="2"/>
</dbReference>
<dbReference type="SUPFAM" id="SSF55785">
    <property type="entry name" value="PYP-like sensor domain (PAS domain)"/>
    <property type="match status" value="2"/>
</dbReference>
<dbReference type="InterPro" id="IPR029787">
    <property type="entry name" value="Nucleotide_cyclase"/>
</dbReference>
<keyword evidence="1" id="KW-0175">Coiled coil</keyword>
<dbReference type="PROSITE" id="PS50887">
    <property type="entry name" value="GGDEF"/>
    <property type="match status" value="1"/>
</dbReference>
<dbReference type="Pfam" id="PF08447">
    <property type="entry name" value="PAS_3"/>
    <property type="match status" value="1"/>
</dbReference>
<dbReference type="Pfam" id="PF13426">
    <property type="entry name" value="PAS_9"/>
    <property type="match status" value="1"/>
</dbReference>
<dbReference type="SMART" id="SM00267">
    <property type="entry name" value="GGDEF"/>
    <property type="match status" value="1"/>
</dbReference>
<dbReference type="Gene3D" id="3.20.20.450">
    <property type="entry name" value="EAL domain"/>
    <property type="match status" value="1"/>
</dbReference>
<dbReference type="InterPro" id="IPR043128">
    <property type="entry name" value="Rev_trsase/Diguanyl_cyclase"/>
</dbReference>
<sequence>MNKILLFFLANLIIIPCLKSESTTSLIKQTGFRQYATDQGLSHNTVTHFLQDRKGFMWISTTAGLNRLDGNKIEAIQGPDQILFGNSINHLIQDSKGKIWASTYGGLIRLAHNQGDGQVYQLPSFASEPDQKNYTIAIIEAEPEKFWIVSWEGIYQLNTRDKEIHAFPSMKELLNKGIYIKTAFEDKNIIWLGTTNGLYQFNKRDSSLRQYPLTKSLNQSAIDQLLKIDNEKMLLVSGQNLFRINLKESEQAAELLMTEQLITSMVKFGQSVFLSFKDRLYRYETYSGTISHLFSLSEILPKYTNYTITKLFLDKNHKLWLGTNSQGAYVWDPQSLHFQSIYTLTQNPEIKLNDNSVWSFVEESPGNFWIGTEMGLNYLSSSEGTLESHLALDKYNLSSQQARIFFIQKDGDTLWLATANGLIKYQPKEKKLEVYRPKKLSPDTDFFIYSIALTDLGDIWLATQQGALKFSPKTKKFDYENQLMTPDNIEISSFVRYQDNLLWFGFKSSLISYDYRQKIRKEVFKARHKSRNVDLFLTDFYLDKEKKQLWTAFSGEGIYVTDLTATENNVIRHFSPRNGFVDNVVYSLLPDKDYLWATTHSGLAKINLQTFNYLMFDFYNGLPGNEFNEGASSKTSSGDLMFGSTNGILIIEPDKLSLPDERISPLITAVQLRDKVILSSDIDWSERNVILPKHENLITFHLSVLDYLTPQKWQYEYWLTGVEQTKPQLVSASELTIGDLSAGNYQLNVRAVLPNYQYFSKIESIPFSVEAPLWMSVKFQTAAYLLLAILIFWYLYRRGNVKRTLVNLCKELQEKEKRLELALLDKRRGVWDWQRNSSKSKNSTITITMTEDDEIVMTMSKYESYIHHQDVDNVKQAWEKFINGNDNAIKMVYRVFFFEEWVWTKLYGRVYQRDEEGRPIRATGTWLDISEEKKAETKLNLYKQAVYSTRDVIIIANSKLDIAVVNNAYHVQTGFESSSLIGKNIIRVAKRILSKDVTENLRAQVRQKKSWQGEATMPRKNGTSYPISIRVDVIEGESKDFNYVIVITDISSLTSSTSSQLGDAYYDNLTGLPNKILTNDRLTHAIDHANNNKAKLVFVTIAIDRFEFLCQTLGRTSIRELLLNTSNCIIKHLNEDDTLARYETNKFVIILEGINKFEDTAFKIENILTEIAKQKLSTSASITANAGVSCFPVDATTNEKLIESSMRALKSARQQGAQIVSYINQDLQKKTSERIAMKYALLEALENNQFFLVYQPKVDLTRNQTVGFEILLRWRTNEGTTVYPSQFINIAEQTGLIEPLTEWLINQSFRILRQWKAEGFSVAFAINLIPRYCAKIACPEHLLKKLQTFNLEATDIHIEINEKHLRLQDEHDLQFLTELDKNGFKVTLDDFASGKTPLANLNKLPIHAIKMHRDLTRGIGKNPDDEALIKTIADLANNLNFVATAKSIETEQQLEFLQKSGYRYGQGYYFSDPLTESHARQFLIKMQSKL</sequence>
<dbReference type="InterPro" id="IPR035919">
    <property type="entry name" value="EAL_sf"/>
</dbReference>
<dbReference type="InterPro" id="IPR011047">
    <property type="entry name" value="Quinoprotein_ADH-like_sf"/>
</dbReference>
<dbReference type="SUPFAM" id="SSF55073">
    <property type="entry name" value="Nucleotide cyclase"/>
    <property type="match status" value="1"/>
</dbReference>
<dbReference type="PROSITE" id="PS50883">
    <property type="entry name" value="EAL"/>
    <property type="match status" value="1"/>
</dbReference>
<protein>
    <submittedName>
        <fullName evidence="4">EAL domain-containing protein</fullName>
    </submittedName>
</protein>
<organism evidence="4 5">
    <name type="scientific">Aliikangiella coralliicola</name>
    <dbReference type="NCBI Taxonomy" id="2592383"/>
    <lineage>
        <taxon>Bacteria</taxon>
        <taxon>Pseudomonadati</taxon>
        <taxon>Pseudomonadota</taxon>
        <taxon>Gammaproteobacteria</taxon>
        <taxon>Oceanospirillales</taxon>
        <taxon>Pleioneaceae</taxon>
        <taxon>Aliikangiella</taxon>
    </lineage>
</organism>
<dbReference type="InterPro" id="IPR013655">
    <property type="entry name" value="PAS_fold_3"/>
</dbReference>
<dbReference type="SMART" id="SM00052">
    <property type="entry name" value="EAL"/>
    <property type="match status" value="1"/>
</dbReference>
<dbReference type="InterPro" id="IPR001633">
    <property type="entry name" value="EAL_dom"/>
</dbReference>
<dbReference type="NCBIfam" id="TIGR00229">
    <property type="entry name" value="sensory_box"/>
    <property type="match status" value="1"/>
</dbReference>
<dbReference type="Pfam" id="PF07494">
    <property type="entry name" value="Reg_prop"/>
    <property type="match status" value="3"/>
</dbReference>
<evidence type="ECO:0000313" key="5">
    <source>
        <dbReference type="Proteomes" id="UP000315439"/>
    </source>
</evidence>
<dbReference type="CDD" id="cd01949">
    <property type="entry name" value="GGDEF"/>
    <property type="match status" value="1"/>
</dbReference>
<gene>
    <name evidence="4" type="ORF">FLL46_10595</name>
</gene>
<evidence type="ECO:0000256" key="1">
    <source>
        <dbReference type="SAM" id="Coils"/>
    </source>
</evidence>
<dbReference type="InterPro" id="IPR035965">
    <property type="entry name" value="PAS-like_dom_sf"/>
</dbReference>
<name>A0A545UEK8_9GAMM</name>
<dbReference type="EMBL" id="VIKS01000006">
    <property type="protein sequence ID" value="TQV87823.1"/>
    <property type="molecule type" value="Genomic_DNA"/>
</dbReference>
<evidence type="ECO:0000313" key="4">
    <source>
        <dbReference type="EMBL" id="TQV87823.1"/>
    </source>
</evidence>
<dbReference type="SUPFAM" id="SSF63829">
    <property type="entry name" value="Calcium-dependent phosphotriesterase"/>
    <property type="match status" value="1"/>
</dbReference>
<evidence type="ECO:0000259" key="3">
    <source>
        <dbReference type="PROSITE" id="PS50887"/>
    </source>
</evidence>
<dbReference type="Gene3D" id="2.60.40.10">
    <property type="entry name" value="Immunoglobulins"/>
    <property type="match status" value="1"/>
</dbReference>